<feature type="compositionally biased region" description="Polar residues" evidence="1">
    <location>
        <begin position="48"/>
        <end position="59"/>
    </location>
</feature>
<feature type="region of interest" description="Disordered" evidence="1">
    <location>
        <begin position="1"/>
        <end position="103"/>
    </location>
</feature>
<dbReference type="EMBL" id="ONZP01000116">
    <property type="protein sequence ID" value="SPJ74221.1"/>
    <property type="molecule type" value="Genomic_DNA"/>
</dbReference>
<proteinExistence type="predicted"/>
<evidence type="ECO:0000256" key="1">
    <source>
        <dbReference type="SAM" id="MobiDB-lite"/>
    </source>
</evidence>
<name>A0AAE8SG34_9HYPO</name>
<dbReference type="Proteomes" id="UP001187734">
    <property type="component" value="Unassembled WGS sequence"/>
</dbReference>
<protein>
    <submittedName>
        <fullName evidence="2">Uncharacterized protein</fullName>
    </submittedName>
</protein>
<comment type="caution">
    <text evidence="2">The sequence shown here is derived from an EMBL/GenBank/DDBJ whole genome shotgun (WGS) entry which is preliminary data.</text>
</comment>
<sequence>MSGFAQNERGQGMSHASAPSKLTEGIQRQLPKSVEEALPESIHPTQPKPAQSWKSTNISHAKGGGEVSILPPKVQEMLPEGVERAAPNAIHDTGDSSVSHNKQ</sequence>
<evidence type="ECO:0000313" key="2">
    <source>
        <dbReference type="EMBL" id="SPJ74221.1"/>
    </source>
</evidence>
<evidence type="ECO:0000313" key="3">
    <source>
        <dbReference type="Proteomes" id="UP001187734"/>
    </source>
</evidence>
<reference evidence="2" key="1">
    <citation type="submission" date="2018-03" db="EMBL/GenBank/DDBJ databases">
        <authorList>
            <person name="Guldener U."/>
        </authorList>
    </citation>
    <scope>NUCLEOTIDE SEQUENCE</scope>
</reference>
<dbReference type="AlphaFoldDB" id="A0AAE8SG34"/>
<keyword evidence="3" id="KW-1185">Reference proteome</keyword>
<gene>
    <name evidence="2" type="ORF">FTOL_03951</name>
</gene>
<organism evidence="2 3">
    <name type="scientific">Fusarium torulosum</name>
    <dbReference type="NCBI Taxonomy" id="33205"/>
    <lineage>
        <taxon>Eukaryota</taxon>
        <taxon>Fungi</taxon>
        <taxon>Dikarya</taxon>
        <taxon>Ascomycota</taxon>
        <taxon>Pezizomycotina</taxon>
        <taxon>Sordariomycetes</taxon>
        <taxon>Hypocreomycetidae</taxon>
        <taxon>Hypocreales</taxon>
        <taxon>Nectriaceae</taxon>
        <taxon>Fusarium</taxon>
    </lineage>
</organism>
<accession>A0AAE8SG34</accession>